<reference evidence="12 13" key="1">
    <citation type="submission" date="2011-11" db="EMBL/GenBank/DDBJ databases">
        <title>The Genome Sequence of Dialister succinatiphilus YIT 11850.</title>
        <authorList>
            <consortium name="The Broad Institute Genome Sequencing Platform"/>
            <person name="Earl A."/>
            <person name="Ward D."/>
            <person name="Feldgarden M."/>
            <person name="Gevers D."/>
            <person name="Morotomi M."/>
            <person name="Young S.K."/>
            <person name="Zeng Q."/>
            <person name="Gargeya S."/>
            <person name="Fitzgerald M."/>
            <person name="Haas B."/>
            <person name="Abouelleil A."/>
            <person name="Alvarado L."/>
            <person name="Arachchi H.M."/>
            <person name="Berlin A."/>
            <person name="Brown A."/>
            <person name="Chapman S.B."/>
            <person name="Dunbar C."/>
            <person name="Gearin G."/>
            <person name="Goldberg J."/>
            <person name="Griggs A."/>
            <person name="Gujja S."/>
            <person name="Heiman D."/>
            <person name="Howarth C."/>
            <person name="Lui A."/>
            <person name="MacDonald P.J.P."/>
            <person name="Montmayeur A."/>
            <person name="Murphy C."/>
            <person name="Neiman D."/>
            <person name="Pearson M."/>
            <person name="Priest M."/>
            <person name="Roberts A."/>
            <person name="Saif S."/>
            <person name="Shea T."/>
            <person name="Sisk P."/>
            <person name="Stolte C."/>
            <person name="Sykes S."/>
            <person name="Wortman J."/>
            <person name="Nusbaum C."/>
            <person name="Birren B."/>
        </authorList>
    </citation>
    <scope>NUCLEOTIDE SEQUENCE [LARGE SCALE GENOMIC DNA]</scope>
    <source>
        <strain evidence="12 13">YIT 11850</strain>
    </source>
</reference>
<gene>
    <name evidence="12" type="ORF">HMPREF9453_01358</name>
</gene>
<keyword evidence="13" id="KW-1185">Reference proteome</keyword>
<keyword evidence="6" id="KW-0378">Hydrolase</keyword>
<dbReference type="STRING" id="742743.HMPREF9453_01358"/>
<comment type="function">
    <text evidence="2">Purine nucleoside enzyme that catalyzes the phosphorolysis of adenosine and inosine nucleosides, yielding D-ribose 1-phosphate and the respective free bases, adenine and hypoxanthine. Also catalyzes the phosphorolysis of S-methyl-5'-thioadenosine into adenine and S-methyl-5-thio-alpha-D-ribose 1-phosphate. Also has adenosine deaminase activity.</text>
</comment>
<dbReference type="InterPro" id="IPR011324">
    <property type="entry name" value="Cytotoxic_necrot_fac-like_cat"/>
</dbReference>
<evidence type="ECO:0000256" key="10">
    <source>
        <dbReference type="ARBA" id="ARBA00049893"/>
    </source>
</evidence>
<comment type="catalytic activity">
    <reaction evidence="8">
        <text>adenosine + H2O + H(+) = inosine + NH4(+)</text>
        <dbReference type="Rhea" id="RHEA:24408"/>
        <dbReference type="ChEBI" id="CHEBI:15377"/>
        <dbReference type="ChEBI" id="CHEBI:15378"/>
        <dbReference type="ChEBI" id="CHEBI:16335"/>
        <dbReference type="ChEBI" id="CHEBI:17596"/>
        <dbReference type="ChEBI" id="CHEBI:28938"/>
        <dbReference type="EC" id="3.5.4.4"/>
    </reaction>
    <physiologicalReaction direction="left-to-right" evidence="8">
        <dbReference type="Rhea" id="RHEA:24409"/>
    </physiologicalReaction>
</comment>
<proteinExistence type="inferred from homology"/>
<evidence type="ECO:0000256" key="6">
    <source>
        <dbReference type="ARBA" id="ARBA00022801"/>
    </source>
</evidence>
<evidence type="ECO:0000256" key="5">
    <source>
        <dbReference type="ARBA" id="ARBA00022723"/>
    </source>
</evidence>
<dbReference type="GO" id="GO:0016787">
    <property type="term" value="F:hydrolase activity"/>
    <property type="evidence" value="ECO:0007669"/>
    <property type="project" value="UniProtKB-KW"/>
</dbReference>
<evidence type="ECO:0000313" key="12">
    <source>
        <dbReference type="EMBL" id="EHO62766.1"/>
    </source>
</evidence>
<evidence type="ECO:0000256" key="8">
    <source>
        <dbReference type="ARBA" id="ARBA00047989"/>
    </source>
</evidence>
<dbReference type="GO" id="GO:0005507">
    <property type="term" value="F:copper ion binding"/>
    <property type="evidence" value="ECO:0007669"/>
    <property type="project" value="TreeGrafter"/>
</dbReference>
<evidence type="ECO:0000256" key="4">
    <source>
        <dbReference type="ARBA" id="ARBA00022679"/>
    </source>
</evidence>
<dbReference type="PANTHER" id="PTHR30616">
    <property type="entry name" value="UNCHARACTERIZED PROTEIN YFIH"/>
    <property type="match status" value="1"/>
</dbReference>
<dbReference type="InterPro" id="IPR038371">
    <property type="entry name" value="Cu_polyphenol_OxRdtase_sf"/>
</dbReference>
<dbReference type="SUPFAM" id="SSF64438">
    <property type="entry name" value="CNF1/YfiH-like putative cysteine hydrolases"/>
    <property type="match status" value="1"/>
</dbReference>
<name>H1D170_9FIRM</name>
<dbReference type="NCBIfam" id="TIGR00726">
    <property type="entry name" value="peptidoglycan editing factor PgeF"/>
    <property type="match status" value="1"/>
</dbReference>
<dbReference type="eggNOG" id="COG1496">
    <property type="taxonomic scope" value="Bacteria"/>
</dbReference>
<evidence type="ECO:0000256" key="2">
    <source>
        <dbReference type="ARBA" id="ARBA00003215"/>
    </source>
</evidence>
<evidence type="ECO:0000256" key="11">
    <source>
        <dbReference type="RuleBase" id="RU361274"/>
    </source>
</evidence>
<dbReference type="PANTHER" id="PTHR30616:SF2">
    <property type="entry name" value="PURINE NUCLEOSIDE PHOSPHORYLASE LACC1"/>
    <property type="match status" value="1"/>
</dbReference>
<dbReference type="EMBL" id="ADLT01000045">
    <property type="protein sequence ID" value="EHO62766.1"/>
    <property type="molecule type" value="Genomic_DNA"/>
</dbReference>
<dbReference type="InterPro" id="IPR003730">
    <property type="entry name" value="Cu_polyphenol_OxRdtase"/>
</dbReference>
<protein>
    <recommendedName>
        <fullName evidence="11">Purine nucleoside phosphorylase</fullName>
    </recommendedName>
</protein>
<dbReference type="PATRIC" id="fig|742743.3.peg.1378"/>
<comment type="caution">
    <text evidence="12">The sequence shown here is derived from an EMBL/GenBank/DDBJ whole genome shotgun (WGS) entry which is preliminary data.</text>
</comment>
<keyword evidence="5" id="KW-0479">Metal-binding</keyword>
<dbReference type="GO" id="GO:0017061">
    <property type="term" value="F:S-methyl-5-thioadenosine phosphorylase activity"/>
    <property type="evidence" value="ECO:0007669"/>
    <property type="project" value="UniProtKB-EC"/>
</dbReference>
<dbReference type="CDD" id="cd16833">
    <property type="entry name" value="YfiH"/>
    <property type="match status" value="1"/>
</dbReference>
<sequence length="271" mass="30363">MPVQNKGYISFLTFSIFQGLPLKAAVSCRKGGVSRPPFTSLNMGLHVGDRVEDVLENRKRYCRALGLDEGLLINCRQVHGTHIEEVSEEDRGRGAFSLDTAIPDTDGLITSSPDVPLTMNYADCTPLFFYDPVRKVCALSHGGWRGTAGDIAGKTVSLMVEIFHSRREDILGAIGPAIGLMDFEVGKEVIDAMRPLFSREEWPSLFREKGEGKYLFGLAKANYYLMRKAGLLENHIEDCHISTWTDNDFFYSYRKEKGKTGRHMAVLMMEP</sequence>
<accession>H1D170</accession>
<evidence type="ECO:0000256" key="7">
    <source>
        <dbReference type="ARBA" id="ARBA00022833"/>
    </source>
</evidence>
<evidence type="ECO:0000313" key="13">
    <source>
        <dbReference type="Proteomes" id="UP000003277"/>
    </source>
</evidence>
<organism evidence="12 13">
    <name type="scientific">Dialister succinatiphilus YIT 11850</name>
    <dbReference type="NCBI Taxonomy" id="742743"/>
    <lineage>
        <taxon>Bacteria</taxon>
        <taxon>Bacillati</taxon>
        <taxon>Bacillota</taxon>
        <taxon>Negativicutes</taxon>
        <taxon>Veillonellales</taxon>
        <taxon>Veillonellaceae</taxon>
        <taxon>Dialister</taxon>
    </lineage>
</organism>
<dbReference type="Pfam" id="PF02578">
    <property type="entry name" value="Cu-oxidase_4"/>
    <property type="match status" value="1"/>
</dbReference>
<comment type="catalytic activity">
    <reaction evidence="1">
        <text>inosine + phosphate = alpha-D-ribose 1-phosphate + hypoxanthine</text>
        <dbReference type="Rhea" id="RHEA:27646"/>
        <dbReference type="ChEBI" id="CHEBI:17368"/>
        <dbReference type="ChEBI" id="CHEBI:17596"/>
        <dbReference type="ChEBI" id="CHEBI:43474"/>
        <dbReference type="ChEBI" id="CHEBI:57720"/>
        <dbReference type="EC" id="2.4.2.1"/>
    </reaction>
    <physiologicalReaction direction="left-to-right" evidence="1">
        <dbReference type="Rhea" id="RHEA:27647"/>
    </physiologicalReaction>
</comment>
<keyword evidence="4" id="KW-0808">Transferase</keyword>
<comment type="catalytic activity">
    <reaction evidence="10">
        <text>S-methyl-5'-thioadenosine + phosphate = 5-(methylsulfanyl)-alpha-D-ribose 1-phosphate + adenine</text>
        <dbReference type="Rhea" id="RHEA:11852"/>
        <dbReference type="ChEBI" id="CHEBI:16708"/>
        <dbReference type="ChEBI" id="CHEBI:17509"/>
        <dbReference type="ChEBI" id="CHEBI:43474"/>
        <dbReference type="ChEBI" id="CHEBI:58533"/>
        <dbReference type="EC" id="2.4.2.28"/>
    </reaction>
    <physiologicalReaction direction="left-to-right" evidence="10">
        <dbReference type="Rhea" id="RHEA:11853"/>
    </physiologicalReaction>
</comment>
<dbReference type="Gene3D" id="3.60.140.10">
    <property type="entry name" value="CNF1/YfiH-like putative cysteine hydrolases"/>
    <property type="match status" value="1"/>
</dbReference>
<evidence type="ECO:0000256" key="9">
    <source>
        <dbReference type="ARBA" id="ARBA00048968"/>
    </source>
</evidence>
<evidence type="ECO:0000256" key="1">
    <source>
        <dbReference type="ARBA" id="ARBA00000553"/>
    </source>
</evidence>
<keyword evidence="7" id="KW-0862">Zinc</keyword>
<dbReference type="HOGENOM" id="CLU_065784_0_0_9"/>
<comment type="similarity">
    <text evidence="3 11">Belongs to the purine nucleoside phosphorylase YfiH/LACC1 family.</text>
</comment>
<comment type="catalytic activity">
    <reaction evidence="9">
        <text>adenosine + phosphate = alpha-D-ribose 1-phosphate + adenine</text>
        <dbReference type="Rhea" id="RHEA:27642"/>
        <dbReference type="ChEBI" id="CHEBI:16335"/>
        <dbReference type="ChEBI" id="CHEBI:16708"/>
        <dbReference type="ChEBI" id="CHEBI:43474"/>
        <dbReference type="ChEBI" id="CHEBI:57720"/>
        <dbReference type="EC" id="2.4.2.1"/>
    </reaction>
    <physiologicalReaction direction="left-to-right" evidence="9">
        <dbReference type="Rhea" id="RHEA:27643"/>
    </physiologicalReaction>
</comment>
<evidence type="ECO:0000256" key="3">
    <source>
        <dbReference type="ARBA" id="ARBA00007353"/>
    </source>
</evidence>
<dbReference type="AlphaFoldDB" id="H1D170"/>
<dbReference type="OrthoDB" id="4279at2"/>
<dbReference type="Proteomes" id="UP000003277">
    <property type="component" value="Unassembled WGS sequence"/>
</dbReference>